<sequence length="160" mass="17811">MGGRMQEYGSQLITSQALNKTSHNQGQRLQAQSYNEIVICKVLKIGSVIEPFKLPVRSFIGSTDPIGGTTVQNPKPPILENFHLGDRTGRSDRPVSCRFTGSIPAFSRTVSACRSIRFHDRATVEPVRPCGPNRFSEPWLFVKERWEKLKGEAGRATPPC</sequence>
<reference evidence="1 2" key="1">
    <citation type="journal article" date="2023" name="Plants (Basel)">
        <title>Bridging the Gap: Combining Genomics and Transcriptomics Approaches to Understand Stylosanthes scabra, an Orphan Legume from the Brazilian Caatinga.</title>
        <authorList>
            <person name="Ferreira-Neto J.R.C."/>
            <person name="da Silva M.D."/>
            <person name="Binneck E."/>
            <person name="de Melo N.F."/>
            <person name="da Silva R.H."/>
            <person name="de Melo A.L.T.M."/>
            <person name="Pandolfi V."/>
            <person name="Bustamante F.O."/>
            <person name="Brasileiro-Vidal A.C."/>
            <person name="Benko-Iseppon A.M."/>
        </authorList>
    </citation>
    <scope>NUCLEOTIDE SEQUENCE [LARGE SCALE GENOMIC DNA]</scope>
    <source>
        <tissue evidence="1">Leaves</tissue>
    </source>
</reference>
<organism evidence="1 2">
    <name type="scientific">Stylosanthes scabra</name>
    <dbReference type="NCBI Taxonomy" id="79078"/>
    <lineage>
        <taxon>Eukaryota</taxon>
        <taxon>Viridiplantae</taxon>
        <taxon>Streptophyta</taxon>
        <taxon>Embryophyta</taxon>
        <taxon>Tracheophyta</taxon>
        <taxon>Spermatophyta</taxon>
        <taxon>Magnoliopsida</taxon>
        <taxon>eudicotyledons</taxon>
        <taxon>Gunneridae</taxon>
        <taxon>Pentapetalae</taxon>
        <taxon>rosids</taxon>
        <taxon>fabids</taxon>
        <taxon>Fabales</taxon>
        <taxon>Fabaceae</taxon>
        <taxon>Papilionoideae</taxon>
        <taxon>50 kb inversion clade</taxon>
        <taxon>dalbergioids sensu lato</taxon>
        <taxon>Dalbergieae</taxon>
        <taxon>Pterocarpus clade</taxon>
        <taxon>Stylosanthes</taxon>
    </lineage>
</organism>
<name>A0ABU6V4W9_9FABA</name>
<evidence type="ECO:0000313" key="2">
    <source>
        <dbReference type="Proteomes" id="UP001341840"/>
    </source>
</evidence>
<protein>
    <submittedName>
        <fullName evidence="1">Uncharacterized protein</fullName>
    </submittedName>
</protein>
<dbReference type="Proteomes" id="UP001341840">
    <property type="component" value="Unassembled WGS sequence"/>
</dbReference>
<proteinExistence type="predicted"/>
<accession>A0ABU6V4W9</accession>
<gene>
    <name evidence="1" type="ORF">PIB30_003933</name>
</gene>
<keyword evidence="2" id="KW-1185">Reference proteome</keyword>
<comment type="caution">
    <text evidence="1">The sequence shown here is derived from an EMBL/GenBank/DDBJ whole genome shotgun (WGS) entry which is preliminary data.</text>
</comment>
<dbReference type="EMBL" id="JASCZI010151042">
    <property type="protein sequence ID" value="MED6167555.1"/>
    <property type="molecule type" value="Genomic_DNA"/>
</dbReference>
<evidence type="ECO:0000313" key="1">
    <source>
        <dbReference type="EMBL" id="MED6167555.1"/>
    </source>
</evidence>